<dbReference type="Proteomes" id="UP001459204">
    <property type="component" value="Unassembled WGS sequence"/>
</dbReference>
<name>A0ABU9J552_9GAMM</name>
<comment type="caution">
    <text evidence="1">The sequence shown here is derived from an EMBL/GenBank/DDBJ whole genome shotgun (WGS) entry which is preliminary data.</text>
</comment>
<organism evidence="1 2">
    <name type="scientific">Pseudoxanthomonas putridarboris</name>
    <dbReference type="NCBI Taxonomy" id="752605"/>
    <lineage>
        <taxon>Bacteria</taxon>
        <taxon>Pseudomonadati</taxon>
        <taxon>Pseudomonadota</taxon>
        <taxon>Gammaproteobacteria</taxon>
        <taxon>Lysobacterales</taxon>
        <taxon>Lysobacteraceae</taxon>
        <taxon>Pseudoxanthomonas</taxon>
    </lineage>
</organism>
<proteinExistence type="predicted"/>
<accession>A0ABU9J552</accession>
<sequence>MKKVCPPICCESEVMPLPPIEGILKTTFIAGVLSMSLAPVAAARSDTMLPSVGTQASDQEEVVSCYVFVNKPFARAYRNPGGKAQPEESDLKYTGDAVHDYLALNKRQCEQFKDGKGRYFAGRWAWYAKADFVLKSQLTPIERWTTSYVYEKSADSKGEIAPDAMTKQDIEEAYAAGEIEAYNSDSYRGQLTLFSPDGYWVDGIYSAKLYLLPSGRVVAANDSFPNPSAWTIGDIYEDLRCSQTKPLTCGYRDRGSYGSYSDVARLPEELKSVVQVRDDKIVITRRLSYRWPFKVQDVGDWVRYGLFGEFSDPMRPLVYAPGVLFKPDTKPNWRHRYRPKDMVQEELCVANCPDQLPFQQPRPKPVPPPAPPIEQTVQPPAEKPGFFSRLWSALLRWFGL</sequence>
<evidence type="ECO:0000313" key="1">
    <source>
        <dbReference type="EMBL" id="MEL1266384.1"/>
    </source>
</evidence>
<protein>
    <recommendedName>
        <fullName evidence="3">YARHG domain-containing protein</fullName>
    </recommendedName>
</protein>
<reference evidence="1 2" key="1">
    <citation type="submission" date="2024-04" db="EMBL/GenBank/DDBJ databases">
        <title>Draft genome sequence of Pseudoxanthomonas putridarboris WD12.</title>
        <authorList>
            <person name="Oh J."/>
        </authorList>
    </citation>
    <scope>NUCLEOTIDE SEQUENCE [LARGE SCALE GENOMIC DNA]</scope>
    <source>
        <strain evidence="1 2">WD12</strain>
    </source>
</reference>
<gene>
    <name evidence="1" type="ORF">AAD027_18695</name>
</gene>
<evidence type="ECO:0008006" key="3">
    <source>
        <dbReference type="Google" id="ProtNLM"/>
    </source>
</evidence>
<dbReference type="EMBL" id="JBBWWT010000017">
    <property type="protein sequence ID" value="MEL1266384.1"/>
    <property type="molecule type" value="Genomic_DNA"/>
</dbReference>
<evidence type="ECO:0000313" key="2">
    <source>
        <dbReference type="Proteomes" id="UP001459204"/>
    </source>
</evidence>
<keyword evidence="2" id="KW-1185">Reference proteome</keyword>